<comment type="caution">
    <text evidence="1">The sequence shown here is derived from an EMBL/GenBank/DDBJ whole genome shotgun (WGS) entry which is preliminary data.</text>
</comment>
<dbReference type="RefSeq" id="WP_114125970.1">
    <property type="nucleotide sequence ID" value="NZ_QOUI01000003.1"/>
</dbReference>
<protein>
    <submittedName>
        <fullName evidence="1">TetR/AcrR family transcriptional regulator</fullName>
    </submittedName>
</protein>
<keyword evidence="2" id="KW-1185">Reference proteome</keyword>
<proteinExistence type="predicted"/>
<name>A0A367YXG9_9ACTN</name>
<evidence type="ECO:0000313" key="2">
    <source>
        <dbReference type="Proteomes" id="UP000252770"/>
    </source>
</evidence>
<reference evidence="1 2" key="1">
    <citation type="submission" date="2018-07" db="EMBL/GenBank/DDBJ databases">
        <title>Desertimonas flava gen. nov. sp. nov.</title>
        <authorList>
            <person name="Liu S."/>
        </authorList>
    </citation>
    <scope>NUCLEOTIDE SEQUENCE [LARGE SCALE GENOMIC DNA]</scope>
    <source>
        <strain evidence="1 2">16Sb5-5</strain>
    </source>
</reference>
<dbReference type="InterPro" id="IPR009057">
    <property type="entry name" value="Homeodomain-like_sf"/>
</dbReference>
<gene>
    <name evidence="1" type="ORF">DT076_07225</name>
</gene>
<dbReference type="EMBL" id="QOUI01000003">
    <property type="protein sequence ID" value="RCK70427.1"/>
    <property type="molecule type" value="Genomic_DNA"/>
</dbReference>
<sequence>MVKRVRFSVDDILDGATAAVHQHWRSATVAHVTALLGAPSGSIYHRFASRDALFASAWIRAVRRYHAQFDGIAAISDPVQAIVETGLLVPRFCRANPRDARMLTVFRYRDLQADPPAGLQEQLHDLNAPVGRLLAQLAERRYGRVSDRGLELVALAARDTPLGMVRSRIGDPIPEWMDEPIRAACEAIALLDDR</sequence>
<organism evidence="1 2">
    <name type="scientific">Desertihabitans brevis</name>
    <dbReference type="NCBI Taxonomy" id="2268447"/>
    <lineage>
        <taxon>Bacteria</taxon>
        <taxon>Bacillati</taxon>
        <taxon>Actinomycetota</taxon>
        <taxon>Actinomycetes</taxon>
        <taxon>Propionibacteriales</taxon>
        <taxon>Propionibacteriaceae</taxon>
        <taxon>Desertihabitans</taxon>
    </lineage>
</organism>
<dbReference type="SUPFAM" id="SSF46689">
    <property type="entry name" value="Homeodomain-like"/>
    <property type="match status" value="1"/>
</dbReference>
<accession>A0A367YXG9</accession>
<dbReference type="Gene3D" id="1.10.357.10">
    <property type="entry name" value="Tetracycline Repressor, domain 2"/>
    <property type="match status" value="1"/>
</dbReference>
<dbReference type="Proteomes" id="UP000252770">
    <property type="component" value="Unassembled WGS sequence"/>
</dbReference>
<dbReference type="AlphaFoldDB" id="A0A367YXG9"/>
<evidence type="ECO:0000313" key="1">
    <source>
        <dbReference type="EMBL" id="RCK70427.1"/>
    </source>
</evidence>